<name>A0A5M3W8P2_9ACTN</name>
<evidence type="ECO:0000256" key="1">
    <source>
        <dbReference type="SAM" id="SignalP"/>
    </source>
</evidence>
<dbReference type="RefSeq" id="WP_170317167.1">
    <property type="nucleotide sequence ID" value="NZ_BAAABN010000024.1"/>
</dbReference>
<proteinExistence type="predicted"/>
<dbReference type="Proteomes" id="UP000334990">
    <property type="component" value="Unassembled WGS sequence"/>
</dbReference>
<dbReference type="Pfam" id="PF13845">
    <property type="entry name" value="Septum_form"/>
    <property type="match status" value="1"/>
</dbReference>
<dbReference type="EMBL" id="BLAD01000081">
    <property type="protein sequence ID" value="GES04372.1"/>
    <property type="molecule type" value="Genomic_DNA"/>
</dbReference>
<dbReference type="PROSITE" id="PS51257">
    <property type="entry name" value="PROKAR_LIPOPROTEIN"/>
    <property type="match status" value="1"/>
</dbReference>
<feature type="signal peptide" evidence="1">
    <location>
        <begin position="1"/>
        <end position="23"/>
    </location>
</feature>
<protein>
    <recommendedName>
        <fullName evidence="2">Septum formation-related domain-containing protein</fullName>
    </recommendedName>
</protein>
<sequence length="254" mass="27990">MTLRVLLMYLMAGLTASCGLAPAAATGRPSAAMPVGSCHRMSQPEELYHVSDVAPPVSCTEPHQTETYLVTRLSGALATEPDRPSPDRLRAACDYRPIRPYLGARRKDAQWGIEIQAKFPTRAEWAAGNRTLRCDLLVPTLHTDLGPQLTAPLRGIMRHPQSVLVRRCRRETVDVVCALPHDQEWVEPPIYLAHDDSTPSQMKHLCQANARAYTGGTLDGLAVTVEPVDTRQAHCWLRHDDDAVTTTTLRGGSR</sequence>
<evidence type="ECO:0000259" key="2">
    <source>
        <dbReference type="Pfam" id="PF13845"/>
    </source>
</evidence>
<comment type="caution">
    <text evidence="3">The sequence shown here is derived from an EMBL/GenBank/DDBJ whole genome shotgun (WGS) entry which is preliminary data.</text>
</comment>
<dbReference type="InterPro" id="IPR026004">
    <property type="entry name" value="Septum_form"/>
</dbReference>
<accession>A0A5M3W8P2</accession>
<feature type="chain" id="PRO_5024309204" description="Septum formation-related domain-containing protein" evidence="1">
    <location>
        <begin position="24"/>
        <end position="254"/>
    </location>
</feature>
<organism evidence="3 4">
    <name type="scientific">Acrocarpospora corrugata</name>
    <dbReference type="NCBI Taxonomy" id="35763"/>
    <lineage>
        <taxon>Bacteria</taxon>
        <taxon>Bacillati</taxon>
        <taxon>Actinomycetota</taxon>
        <taxon>Actinomycetes</taxon>
        <taxon>Streptosporangiales</taxon>
        <taxon>Streptosporangiaceae</taxon>
        <taxon>Acrocarpospora</taxon>
    </lineage>
</organism>
<feature type="domain" description="Septum formation-related" evidence="2">
    <location>
        <begin position="36"/>
        <end position="226"/>
    </location>
</feature>
<keyword evidence="1" id="KW-0732">Signal</keyword>
<keyword evidence="4" id="KW-1185">Reference proteome</keyword>
<dbReference type="AlphaFoldDB" id="A0A5M3W8P2"/>
<gene>
    <name evidence="3" type="ORF">Acor_64400</name>
</gene>
<evidence type="ECO:0000313" key="4">
    <source>
        <dbReference type="Proteomes" id="UP000334990"/>
    </source>
</evidence>
<reference evidence="3 4" key="1">
    <citation type="submission" date="2019-10" db="EMBL/GenBank/DDBJ databases">
        <title>Whole genome shotgun sequence of Acrocarpospora corrugata NBRC 13972.</title>
        <authorList>
            <person name="Ichikawa N."/>
            <person name="Kimura A."/>
            <person name="Kitahashi Y."/>
            <person name="Komaki H."/>
            <person name="Oguchi A."/>
        </authorList>
    </citation>
    <scope>NUCLEOTIDE SEQUENCE [LARGE SCALE GENOMIC DNA]</scope>
    <source>
        <strain evidence="3 4">NBRC 13972</strain>
    </source>
</reference>
<evidence type="ECO:0000313" key="3">
    <source>
        <dbReference type="EMBL" id="GES04372.1"/>
    </source>
</evidence>